<accession>A0AAE0BXU1</accession>
<comment type="caution">
    <text evidence="1">The sequence shown here is derived from an EMBL/GenBank/DDBJ whole genome shotgun (WGS) entry which is preliminary data.</text>
</comment>
<dbReference type="Gene3D" id="3.30.2430.10">
    <property type="entry name" value="phosphothreonine lyase"/>
    <property type="match status" value="1"/>
</dbReference>
<dbReference type="AlphaFoldDB" id="A0AAE0BXU1"/>
<dbReference type="Proteomes" id="UP001190700">
    <property type="component" value="Unassembled WGS sequence"/>
</dbReference>
<dbReference type="InterPro" id="IPR038498">
    <property type="entry name" value="OspF/SpvC_sf"/>
</dbReference>
<evidence type="ECO:0000313" key="1">
    <source>
        <dbReference type="EMBL" id="KAK3244124.1"/>
    </source>
</evidence>
<name>A0AAE0BXU1_9CHLO</name>
<dbReference type="EMBL" id="LGRX02032246">
    <property type="protein sequence ID" value="KAK3244124.1"/>
    <property type="molecule type" value="Genomic_DNA"/>
</dbReference>
<organism evidence="1 2">
    <name type="scientific">Cymbomonas tetramitiformis</name>
    <dbReference type="NCBI Taxonomy" id="36881"/>
    <lineage>
        <taxon>Eukaryota</taxon>
        <taxon>Viridiplantae</taxon>
        <taxon>Chlorophyta</taxon>
        <taxon>Pyramimonadophyceae</taxon>
        <taxon>Pyramimonadales</taxon>
        <taxon>Pyramimonadaceae</taxon>
        <taxon>Cymbomonas</taxon>
    </lineage>
</organism>
<keyword evidence="2" id="KW-1185">Reference proteome</keyword>
<proteinExistence type="predicted"/>
<evidence type="ECO:0000313" key="2">
    <source>
        <dbReference type="Proteomes" id="UP001190700"/>
    </source>
</evidence>
<sequence length="433" mass="48116">MDRGTLLDNDLFEYRTCGCAIGITRELRNTRGDSEGTRLLAIAIKRAAEARCHDARVAVVLSDASGKPTYSTADTADDMDVVLFYTLDPLDIDTKQTTFVRCGENVTTALGALYKLDVAGPSEVEAISTADEHPSEAVSGLPFGNNGSATISQLLLETSDLNEVNALLCNLVGFQIDCECSTGALPVEHAFSWQSFIDDQKGDKGVVSTRGNWYKTMEYHVLHTGGFVRLCTHRGRSYWNAQNESGHVTPDWKLHFSTHLDDVGKAWDILAALFMEMKAEIGLKAVLHKKGTEQGDRWSEVQRGRELTVYIFVFNVTYRDYLQGLFPEMDHQLYLGPEMEVYGPPFWYSFILEAERRLASGGVRSEGVADGDLGLPGCTYASLRNEAFVDGIYPPNNRGWNAVNHHNPFLEVIFFLRMREVALLRSTAQSSQS</sequence>
<gene>
    <name evidence="1" type="ORF">CYMTET_46253</name>
</gene>
<reference evidence="1 2" key="1">
    <citation type="journal article" date="2015" name="Genome Biol. Evol.">
        <title>Comparative Genomics of a Bacterivorous Green Alga Reveals Evolutionary Causalities and Consequences of Phago-Mixotrophic Mode of Nutrition.</title>
        <authorList>
            <person name="Burns J.A."/>
            <person name="Paasch A."/>
            <person name="Narechania A."/>
            <person name="Kim E."/>
        </authorList>
    </citation>
    <scope>NUCLEOTIDE SEQUENCE [LARGE SCALE GENOMIC DNA]</scope>
    <source>
        <strain evidence="1 2">PLY_AMNH</strain>
    </source>
</reference>
<protein>
    <submittedName>
        <fullName evidence="1">Uncharacterized protein</fullName>
    </submittedName>
</protein>